<dbReference type="CDD" id="cd02947">
    <property type="entry name" value="TRX_family"/>
    <property type="match status" value="1"/>
</dbReference>
<proteinExistence type="predicted"/>
<dbReference type="RefSeq" id="WP_149485438.1">
    <property type="nucleotide sequence ID" value="NZ_CP036150.1"/>
</dbReference>
<dbReference type="InterPro" id="IPR036249">
    <property type="entry name" value="Thioredoxin-like_sf"/>
</dbReference>
<gene>
    <name evidence="1" type="ORF">EXM22_04890</name>
</gene>
<dbReference type="OrthoDB" id="359147at2"/>
<accession>A0A5C1QIQ8</accession>
<dbReference type="InterPro" id="IPR012833">
    <property type="entry name" value="NrdD"/>
</dbReference>
<evidence type="ECO:0000313" key="1">
    <source>
        <dbReference type="EMBL" id="QEN07357.1"/>
    </source>
</evidence>
<keyword evidence="2" id="KW-1185">Reference proteome</keyword>
<protein>
    <submittedName>
        <fullName evidence="1">Uncharacterized protein</fullName>
    </submittedName>
</protein>
<dbReference type="SUPFAM" id="SSF52833">
    <property type="entry name" value="Thioredoxin-like"/>
    <property type="match status" value="1"/>
</dbReference>
<reference evidence="1 2" key="1">
    <citation type="submission" date="2019-02" db="EMBL/GenBank/DDBJ databases">
        <title>Complete Genome Sequence and Methylome Analysis of free living Spirochaetas.</title>
        <authorList>
            <person name="Fomenkov A."/>
            <person name="Dubinina G."/>
            <person name="Leshcheva N."/>
            <person name="Mikheeva N."/>
            <person name="Grabovich M."/>
            <person name="Vincze T."/>
            <person name="Roberts R.J."/>
        </authorList>
    </citation>
    <scope>NUCLEOTIDE SEQUENCE [LARGE SCALE GENOMIC DNA]</scope>
    <source>
        <strain evidence="1 2">K2</strain>
    </source>
</reference>
<dbReference type="KEGG" id="ock:EXM22_04890"/>
<organism evidence="1 2">
    <name type="scientific">Oceanispirochaeta crateris</name>
    <dbReference type="NCBI Taxonomy" id="2518645"/>
    <lineage>
        <taxon>Bacteria</taxon>
        <taxon>Pseudomonadati</taxon>
        <taxon>Spirochaetota</taxon>
        <taxon>Spirochaetia</taxon>
        <taxon>Spirochaetales</taxon>
        <taxon>Spirochaetaceae</taxon>
        <taxon>Oceanispirochaeta</taxon>
    </lineage>
</organism>
<dbReference type="EMBL" id="CP036150">
    <property type="protein sequence ID" value="QEN07357.1"/>
    <property type="molecule type" value="Genomic_DNA"/>
</dbReference>
<dbReference type="Gene3D" id="3.40.30.10">
    <property type="entry name" value="Glutaredoxin"/>
    <property type="match status" value="1"/>
</dbReference>
<dbReference type="AlphaFoldDB" id="A0A5C1QIQ8"/>
<sequence>MENRIKEIESEISDLKKKMNKVEGSTTEVYSRIVGYYRSVKNWNLGKKEEYKIRVPFTKIDSKTTEPILKEVSPATEPVVGSPLRIAKYNYFYRSSCPNCPAMKDVLDKISISGETFNVDIEKGLEEASKNLVFSAPTVIFRSAEGSEVFRTGNPSEVLSLFNLESVTA</sequence>
<dbReference type="GO" id="GO:0008998">
    <property type="term" value="F:ribonucleoside-triphosphate reductase (thioredoxin) activity"/>
    <property type="evidence" value="ECO:0007669"/>
    <property type="project" value="InterPro"/>
</dbReference>
<dbReference type="Proteomes" id="UP000324209">
    <property type="component" value="Chromosome"/>
</dbReference>
<dbReference type="GO" id="GO:0006260">
    <property type="term" value="P:DNA replication"/>
    <property type="evidence" value="ECO:0007669"/>
    <property type="project" value="InterPro"/>
</dbReference>
<dbReference type="Pfam" id="PF13597">
    <property type="entry name" value="NRDD"/>
    <property type="match status" value="1"/>
</dbReference>
<evidence type="ECO:0000313" key="2">
    <source>
        <dbReference type="Proteomes" id="UP000324209"/>
    </source>
</evidence>
<name>A0A5C1QIQ8_9SPIO</name>